<comment type="caution">
    <text evidence="11">The sequence shown here is derived from an EMBL/GenBank/DDBJ whole genome shotgun (WGS) entry which is preliminary data.</text>
</comment>
<protein>
    <submittedName>
        <fullName evidence="11">Emp24/gp25L/p24 family/GOLD</fullName>
    </submittedName>
</protein>
<dbReference type="PROSITE" id="PS50866">
    <property type="entry name" value="GOLD"/>
    <property type="match status" value="1"/>
</dbReference>
<reference evidence="11 12" key="1">
    <citation type="journal article" date="2022" name="bioRxiv">
        <title>Genomics of Preaxostyla Flagellates Illuminates Evolutionary Transitions and the Path Towards Mitochondrial Loss.</title>
        <authorList>
            <person name="Novak L.V.F."/>
            <person name="Treitli S.C."/>
            <person name="Pyrih J."/>
            <person name="Halakuc P."/>
            <person name="Pipaliya S.V."/>
            <person name="Vacek V."/>
            <person name="Brzon O."/>
            <person name="Soukal P."/>
            <person name="Eme L."/>
            <person name="Dacks J.B."/>
            <person name="Karnkowska A."/>
            <person name="Elias M."/>
            <person name="Hampl V."/>
        </authorList>
    </citation>
    <scope>NUCLEOTIDE SEQUENCE [LARGE SCALE GENOMIC DNA]</scope>
    <source>
        <strain evidence="11">NAU3</strain>
        <tissue evidence="11">Gut</tissue>
    </source>
</reference>
<gene>
    <name evidence="11" type="ORF">BLNAU_313</name>
</gene>
<evidence type="ECO:0000256" key="8">
    <source>
        <dbReference type="SAM" id="Phobius"/>
    </source>
</evidence>
<evidence type="ECO:0000256" key="2">
    <source>
        <dbReference type="ARBA" id="ARBA00007104"/>
    </source>
</evidence>
<evidence type="ECO:0000256" key="3">
    <source>
        <dbReference type="ARBA" id="ARBA00022692"/>
    </source>
</evidence>
<evidence type="ECO:0000256" key="9">
    <source>
        <dbReference type="SAM" id="SignalP"/>
    </source>
</evidence>
<evidence type="ECO:0000256" key="4">
    <source>
        <dbReference type="ARBA" id="ARBA00022729"/>
    </source>
</evidence>
<keyword evidence="3 7" id="KW-0812">Transmembrane</keyword>
<dbReference type="EMBL" id="JARBJD010000002">
    <property type="protein sequence ID" value="KAK2964397.1"/>
    <property type="molecule type" value="Genomic_DNA"/>
</dbReference>
<dbReference type="Proteomes" id="UP001281761">
    <property type="component" value="Unassembled WGS sequence"/>
</dbReference>
<dbReference type="InterPro" id="IPR015720">
    <property type="entry name" value="Emp24-like"/>
</dbReference>
<organism evidence="11 12">
    <name type="scientific">Blattamonas nauphoetae</name>
    <dbReference type="NCBI Taxonomy" id="2049346"/>
    <lineage>
        <taxon>Eukaryota</taxon>
        <taxon>Metamonada</taxon>
        <taxon>Preaxostyla</taxon>
        <taxon>Oxymonadida</taxon>
        <taxon>Blattamonas</taxon>
    </lineage>
</organism>
<feature type="transmembrane region" description="Helical" evidence="8">
    <location>
        <begin position="170"/>
        <end position="190"/>
    </location>
</feature>
<sequence length="200" mass="22397">MFILSFFLFFSSSNSILVEVPNMGDFCLKEPLEKGDEFTYVINLYQPSKTVVDLQLINPQGVVVNQKSLTDNYTIKSKASQQGDYSLCFYIPAGSKDKDSKKQILVNVTLYVGYLALLADVDPSKSLNITDNIQSLELLAKDLLDDTTALNQRETKITSRNSQLLVEVKAFSITSVIIVVLVGLAELFYLNKFFKQQKVA</sequence>
<comment type="subcellular location">
    <subcellularLocation>
        <location evidence="1 7">Membrane</location>
        <topology evidence="1 7">Single-pass type I membrane protein</topology>
    </subcellularLocation>
</comment>
<feature type="domain" description="GOLD" evidence="10">
    <location>
        <begin position="25"/>
        <end position="110"/>
    </location>
</feature>
<evidence type="ECO:0000313" key="11">
    <source>
        <dbReference type="EMBL" id="KAK2964397.1"/>
    </source>
</evidence>
<accession>A0ABQ9YKV8</accession>
<evidence type="ECO:0000256" key="1">
    <source>
        <dbReference type="ARBA" id="ARBA00004479"/>
    </source>
</evidence>
<feature type="signal peptide" evidence="9">
    <location>
        <begin position="1"/>
        <end position="15"/>
    </location>
</feature>
<keyword evidence="4 9" id="KW-0732">Signal</keyword>
<evidence type="ECO:0000256" key="5">
    <source>
        <dbReference type="ARBA" id="ARBA00022989"/>
    </source>
</evidence>
<dbReference type="PANTHER" id="PTHR22811">
    <property type="entry name" value="TRANSMEMBRANE EMP24 DOMAIN-CONTAINING PROTEIN"/>
    <property type="match status" value="1"/>
</dbReference>
<dbReference type="SMART" id="SM01190">
    <property type="entry name" value="EMP24_GP25L"/>
    <property type="match status" value="1"/>
</dbReference>
<evidence type="ECO:0000259" key="10">
    <source>
        <dbReference type="PROSITE" id="PS50866"/>
    </source>
</evidence>
<evidence type="ECO:0000313" key="12">
    <source>
        <dbReference type="Proteomes" id="UP001281761"/>
    </source>
</evidence>
<dbReference type="Pfam" id="PF01105">
    <property type="entry name" value="EMP24_GP25L"/>
    <property type="match status" value="1"/>
</dbReference>
<name>A0ABQ9YKV8_9EUKA</name>
<evidence type="ECO:0000256" key="7">
    <source>
        <dbReference type="RuleBase" id="RU003827"/>
    </source>
</evidence>
<keyword evidence="5 8" id="KW-1133">Transmembrane helix</keyword>
<keyword evidence="12" id="KW-1185">Reference proteome</keyword>
<comment type="similarity">
    <text evidence="2 7">Belongs to the EMP24/GP25L family.</text>
</comment>
<proteinExistence type="inferred from homology"/>
<keyword evidence="6 8" id="KW-0472">Membrane</keyword>
<dbReference type="InterPro" id="IPR009038">
    <property type="entry name" value="GOLD_dom"/>
</dbReference>
<feature type="chain" id="PRO_5046419337" evidence="9">
    <location>
        <begin position="16"/>
        <end position="200"/>
    </location>
</feature>
<evidence type="ECO:0000256" key="6">
    <source>
        <dbReference type="ARBA" id="ARBA00023136"/>
    </source>
</evidence>